<protein>
    <submittedName>
        <fullName evidence="2">Uncharacterized protein</fullName>
    </submittedName>
</protein>
<evidence type="ECO:0000256" key="1">
    <source>
        <dbReference type="SAM" id="MobiDB-lite"/>
    </source>
</evidence>
<accession>A0A6A6HW42</accession>
<evidence type="ECO:0000313" key="2">
    <source>
        <dbReference type="EMBL" id="KAF2242296.1"/>
    </source>
</evidence>
<keyword evidence="3" id="KW-1185">Reference proteome</keyword>
<gene>
    <name evidence="2" type="ORF">BU26DRAFT_158610</name>
</gene>
<dbReference type="Proteomes" id="UP000800094">
    <property type="component" value="Unassembled WGS sequence"/>
</dbReference>
<name>A0A6A6HW42_9PLEO</name>
<dbReference type="EMBL" id="ML987208">
    <property type="protein sequence ID" value="KAF2242296.1"/>
    <property type="molecule type" value="Genomic_DNA"/>
</dbReference>
<dbReference type="PANTHER" id="PTHR35391">
    <property type="entry name" value="C2H2-TYPE DOMAIN-CONTAINING PROTEIN-RELATED"/>
    <property type="match status" value="1"/>
</dbReference>
<dbReference type="PANTHER" id="PTHR35391:SF7">
    <property type="entry name" value="C2H2-TYPE DOMAIN-CONTAINING PROTEIN"/>
    <property type="match status" value="1"/>
</dbReference>
<evidence type="ECO:0000313" key="3">
    <source>
        <dbReference type="Proteomes" id="UP000800094"/>
    </source>
</evidence>
<dbReference type="GeneID" id="54573429"/>
<sequence>MITTSTSEDGYEDQESEDSPWEISSDSSRDHETAGQSGDMAPTAHTLDNPRRPTPIMSDAIPLNPTVVLRRTPNAEIPRLLESIKLTIACLYRIPVRKPAPLDRLKHRTSIDSSCYQHFDVMHVKEKFPTINSDLATRLGKMITRRRQILYYREAHHQSLETGRVQPNPKPEANQTTFLKKTLSLTASSQAASSLFSLRSKATTF</sequence>
<dbReference type="RefSeq" id="XP_033677300.1">
    <property type="nucleotide sequence ID" value="XM_033820099.1"/>
</dbReference>
<proteinExistence type="predicted"/>
<dbReference type="AlphaFoldDB" id="A0A6A6HW42"/>
<reference evidence="2" key="1">
    <citation type="journal article" date="2020" name="Stud. Mycol.">
        <title>101 Dothideomycetes genomes: a test case for predicting lifestyles and emergence of pathogens.</title>
        <authorList>
            <person name="Haridas S."/>
            <person name="Albert R."/>
            <person name="Binder M."/>
            <person name="Bloem J."/>
            <person name="Labutti K."/>
            <person name="Salamov A."/>
            <person name="Andreopoulos B."/>
            <person name="Baker S."/>
            <person name="Barry K."/>
            <person name="Bills G."/>
            <person name="Bluhm B."/>
            <person name="Cannon C."/>
            <person name="Castanera R."/>
            <person name="Culley D."/>
            <person name="Daum C."/>
            <person name="Ezra D."/>
            <person name="Gonzalez J."/>
            <person name="Henrissat B."/>
            <person name="Kuo A."/>
            <person name="Liang C."/>
            <person name="Lipzen A."/>
            <person name="Lutzoni F."/>
            <person name="Magnuson J."/>
            <person name="Mondo S."/>
            <person name="Nolan M."/>
            <person name="Ohm R."/>
            <person name="Pangilinan J."/>
            <person name="Park H.-J."/>
            <person name="Ramirez L."/>
            <person name="Alfaro M."/>
            <person name="Sun H."/>
            <person name="Tritt A."/>
            <person name="Yoshinaga Y."/>
            <person name="Zwiers L.-H."/>
            <person name="Turgeon B."/>
            <person name="Goodwin S."/>
            <person name="Spatafora J."/>
            <person name="Crous P."/>
            <person name="Grigoriev I."/>
        </authorList>
    </citation>
    <scope>NUCLEOTIDE SEQUENCE</scope>
    <source>
        <strain evidence="2">CBS 122368</strain>
    </source>
</reference>
<feature type="compositionally biased region" description="Acidic residues" evidence="1">
    <location>
        <begin position="9"/>
        <end position="20"/>
    </location>
</feature>
<organism evidence="2 3">
    <name type="scientific">Trematosphaeria pertusa</name>
    <dbReference type="NCBI Taxonomy" id="390896"/>
    <lineage>
        <taxon>Eukaryota</taxon>
        <taxon>Fungi</taxon>
        <taxon>Dikarya</taxon>
        <taxon>Ascomycota</taxon>
        <taxon>Pezizomycotina</taxon>
        <taxon>Dothideomycetes</taxon>
        <taxon>Pleosporomycetidae</taxon>
        <taxon>Pleosporales</taxon>
        <taxon>Massarineae</taxon>
        <taxon>Trematosphaeriaceae</taxon>
        <taxon>Trematosphaeria</taxon>
    </lineage>
</organism>
<dbReference type="OrthoDB" id="3693598at2759"/>
<feature type="region of interest" description="Disordered" evidence="1">
    <location>
        <begin position="1"/>
        <end position="60"/>
    </location>
</feature>